<dbReference type="Pfam" id="PF13568">
    <property type="entry name" value="OMP_b-brl_2"/>
    <property type="match status" value="1"/>
</dbReference>
<protein>
    <submittedName>
        <fullName evidence="2">Outer membrane beta-barrel protein</fullName>
    </submittedName>
</protein>
<feature type="domain" description="Outer membrane protein beta-barrel" evidence="1">
    <location>
        <begin position="61"/>
        <end position="226"/>
    </location>
</feature>
<reference evidence="2 3" key="1">
    <citation type="submission" date="2019-11" db="EMBL/GenBank/DDBJ databases">
        <authorList>
            <person name="Zheng R.K."/>
            <person name="Sun C.M."/>
        </authorList>
    </citation>
    <scope>NUCLEOTIDE SEQUENCE [LARGE SCALE GENOMIC DNA]</scope>
    <source>
        <strain evidence="2 3">WC007</strain>
    </source>
</reference>
<dbReference type="AlphaFoldDB" id="A0A6I6JYF1"/>
<dbReference type="InterPro" id="IPR025665">
    <property type="entry name" value="Beta-barrel_OMP_2"/>
</dbReference>
<name>A0A6I6JYF1_9BACT</name>
<organism evidence="2 3">
    <name type="scientific">Maribellus comscasis</name>
    <dbReference type="NCBI Taxonomy" id="2681766"/>
    <lineage>
        <taxon>Bacteria</taxon>
        <taxon>Pseudomonadati</taxon>
        <taxon>Bacteroidota</taxon>
        <taxon>Bacteroidia</taxon>
        <taxon>Marinilabiliales</taxon>
        <taxon>Prolixibacteraceae</taxon>
        <taxon>Maribellus</taxon>
    </lineage>
</organism>
<dbReference type="EMBL" id="CP046401">
    <property type="protein sequence ID" value="QGY45257.1"/>
    <property type="molecule type" value="Genomic_DNA"/>
</dbReference>
<dbReference type="Proteomes" id="UP000428260">
    <property type="component" value="Chromosome"/>
</dbReference>
<proteinExistence type="predicted"/>
<evidence type="ECO:0000313" key="3">
    <source>
        <dbReference type="Proteomes" id="UP000428260"/>
    </source>
</evidence>
<dbReference type="InterPro" id="IPR011250">
    <property type="entry name" value="OMP/PagP_B-barrel"/>
</dbReference>
<gene>
    <name evidence="2" type="ORF">GM418_16735</name>
</gene>
<accession>A0A6I6JYF1</accession>
<dbReference type="KEGG" id="mcos:GM418_16735"/>
<dbReference type="SUPFAM" id="SSF56925">
    <property type="entry name" value="OMPA-like"/>
    <property type="match status" value="1"/>
</dbReference>
<keyword evidence="3" id="KW-1185">Reference proteome</keyword>
<evidence type="ECO:0000313" key="2">
    <source>
        <dbReference type="EMBL" id="QGY45257.1"/>
    </source>
</evidence>
<sequence length="247" mass="28371">MEPNHTATIFLLLFFPFFVVGQNSENAGLSKKISVGILFSPDYSYRYLNSSEEDFDGFISFRNKNEFARLGFTTGIVVHSQISNRLALESGVRFSDKGEKYEIDFNDFETFDENPAENDPLIPKKHTVRYHYYYWGIPVKINYYFLQRNVRCFVSAGVASDFFLYGKSMAVSKFEDRIEESAYKIDADFNKVNFVGLAGLGMETRISDHIQLQAGPFFRYSFTPVFNSTLEGHLYSLGINIVLLSRL</sequence>
<dbReference type="RefSeq" id="WP_158868344.1">
    <property type="nucleotide sequence ID" value="NZ_CP046401.1"/>
</dbReference>
<evidence type="ECO:0000259" key="1">
    <source>
        <dbReference type="Pfam" id="PF13568"/>
    </source>
</evidence>